<dbReference type="PROSITE" id="PS50943">
    <property type="entry name" value="HTH_CROC1"/>
    <property type="match status" value="1"/>
</dbReference>
<organism evidence="2 3">
    <name type="scientific">Lacticaseibacillus yichunensis</name>
    <dbReference type="NCBI Taxonomy" id="2486015"/>
    <lineage>
        <taxon>Bacteria</taxon>
        <taxon>Bacillati</taxon>
        <taxon>Bacillota</taxon>
        <taxon>Bacilli</taxon>
        <taxon>Lactobacillales</taxon>
        <taxon>Lactobacillaceae</taxon>
        <taxon>Lacticaseibacillus</taxon>
    </lineage>
</organism>
<sequence length="630" mass="70243">MSQMTIGEFFKKMRKNRGLTLEEAVVGAHYSPAALSRFERNETDLSVEDAVPIIANLQITAPNFKRFMDNNDGQLTTQLYTAFFSHDKAAIVKLAAGFEAAHKDDHRPTTDYARFLFRISAVDHDSPIHLNHQQEAAVARFLNPFPGWNIGVHQLTMAAAMRFASQDLLGLITARLDAYQQLFTAESINDSKIPDADYGLLLIHLVARREMALAEQMMAAATRYHGLRIAVHVPGPLNVLAMNGAPFVQFAQAAYRWAKAPNETDAAAAQRVIDQARELMAPALADYLAAMWSFIRVGRPSWRNLKLTASPKLTDFSQVEWAFNGATIAAVRKHYQLTLEDVITDRTVSSQSRFEKGATQLGFRAAIGLLQTLLLEPTMFYRNTFLSTYIELDQLLAPASPKTGAARLAEVREAVETACARLPEKPAALRDLNRTTFWICGAQRLMNEGFSSEESVAAGFDTDVFAEWAMRGVRGLTHVQLSDFIAFSECTNSLPGELSYEGWRILFSHADFDLSTAAVCTDMLENMVLNLALDGHVDLILQLQHALDNLWQDKVWIASSMTVAVSTCLFQMYADPARADELWALNKRQQEAMAGFAERTDKGSVWIGNTFEVTEAYVKPAFDEWRNAAH</sequence>
<dbReference type="Proteomes" id="UP001597192">
    <property type="component" value="Unassembled WGS sequence"/>
</dbReference>
<dbReference type="PANTHER" id="PTHR37038:SF12">
    <property type="entry name" value="TRANSCRIPTIONAL REGULATOR"/>
    <property type="match status" value="1"/>
</dbReference>
<evidence type="ECO:0000313" key="3">
    <source>
        <dbReference type="Proteomes" id="UP001597192"/>
    </source>
</evidence>
<feature type="domain" description="HTH cro/C1-type" evidence="1">
    <location>
        <begin position="10"/>
        <end position="64"/>
    </location>
</feature>
<dbReference type="PANTHER" id="PTHR37038">
    <property type="entry name" value="TRANSCRIPTIONAL REGULATOR-RELATED"/>
    <property type="match status" value="1"/>
</dbReference>
<dbReference type="EMBL" id="JBHTOG010000011">
    <property type="protein sequence ID" value="MFD1431557.1"/>
    <property type="molecule type" value="Genomic_DNA"/>
</dbReference>
<evidence type="ECO:0000313" key="2">
    <source>
        <dbReference type="EMBL" id="MFD1431557.1"/>
    </source>
</evidence>
<dbReference type="RefSeq" id="WP_125696909.1">
    <property type="nucleotide sequence ID" value="NZ_JBHTOG010000011.1"/>
</dbReference>
<gene>
    <name evidence="2" type="ORF">ACFQ47_02500</name>
</gene>
<keyword evidence="3" id="KW-1185">Reference proteome</keyword>
<dbReference type="Gene3D" id="1.10.260.40">
    <property type="entry name" value="lambda repressor-like DNA-binding domains"/>
    <property type="match status" value="1"/>
</dbReference>
<dbReference type="SUPFAM" id="SSF47413">
    <property type="entry name" value="lambda repressor-like DNA-binding domains"/>
    <property type="match status" value="1"/>
</dbReference>
<dbReference type="InterPro" id="IPR010982">
    <property type="entry name" value="Lambda_DNA-bd_dom_sf"/>
</dbReference>
<accession>A0ABW4CKW8</accession>
<proteinExistence type="predicted"/>
<comment type="caution">
    <text evidence="2">The sequence shown here is derived from an EMBL/GenBank/DDBJ whole genome shotgun (WGS) entry which is preliminary data.</text>
</comment>
<name>A0ABW4CKW8_9LACO</name>
<dbReference type="SMART" id="SM00530">
    <property type="entry name" value="HTH_XRE"/>
    <property type="match status" value="1"/>
</dbReference>
<reference evidence="3" key="1">
    <citation type="journal article" date="2019" name="Int. J. Syst. Evol. Microbiol.">
        <title>The Global Catalogue of Microorganisms (GCM) 10K type strain sequencing project: providing services to taxonomists for standard genome sequencing and annotation.</title>
        <authorList>
            <consortium name="The Broad Institute Genomics Platform"/>
            <consortium name="The Broad Institute Genome Sequencing Center for Infectious Disease"/>
            <person name="Wu L."/>
            <person name="Ma J."/>
        </authorList>
    </citation>
    <scope>NUCLEOTIDE SEQUENCE [LARGE SCALE GENOMIC DNA]</scope>
    <source>
        <strain evidence="3">CCM 8947</strain>
    </source>
</reference>
<dbReference type="InterPro" id="IPR053163">
    <property type="entry name" value="HTH-type_regulator_Rgg"/>
</dbReference>
<dbReference type="CDD" id="cd00093">
    <property type="entry name" value="HTH_XRE"/>
    <property type="match status" value="1"/>
</dbReference>
<evidence type="ECO:0000259" key="1">
    <source>
        <dbReference type="PROSITE" id="PS50943"/>
    </source>
</evidence>
<protein>
    <submittedName>
        <fullName evidence="2">Helix-turn-helix domain-containing protein</fullName>
    </submittedName>
</protein>
<dbReference type="InterPro" id="IPR001387">
    <property type="entry name" value="Cro/C1-type_HTH"/>
</dbReference>